<accession>A0A512BVL3</accession>
<dbReference type="RefSeq" id="WP_114187875.1">
    <property type="nucleotide sequence ID" value="NZ_BJYU01000053.1"/>
</dbReference>
<dbReference type="Proteomes" id="UP000321085">
    <property type="component" value="Unassembled WGS sequence"/>
</dbReference>
<keyword evidence="2" id="KW-1185">Reference proteome</keyword>
<dbReference type="EMBL" id="BJYU01000053">
    <property type="protein sequence ID" value="GEO16008.1"/>
    <property type="molecule type" value="Genomic_DNA"/>
</dbReference>
<proteinExistence type="predicted"/>
<comment type="caution">
    <text evidence="1">The sequence shown here is derived from an EMBL/GenBank/DDBJ whole genome shotgun (WGS) entry which is preliminary data.</text>
</comment>
<protein>
    <submittedName>
        <fullName evidence="1">Uncharacterized protein</fullName>
    </submittedName>
</protein>
<reference evidence="1 2" key="1">
    <citation type="submission" date="2019-07" db="EMBL/GenBank/DDBJ databases">
        <title>Whole genome shotgun sequence of Microvirga aerophila NBRC 106136.</title>
        <authorList>
            <person name="Hosoyama A."/>
            <person name="Uohara A."/>
            <person name="Ohji S."/>
            <person name="Ichikawa N."/>
        </authorList>
    </citation>
    <scope>NUCLEOTIDE SEQUENCE [LARGE SCALE GENOMIC DNA]</scope>
    <source>
        <strain evidence="1 2">NBRC 106136</strain>
    </source>
</reference>
<dbReference type="AlphaFoldDB" id="A0A512BVL3"/>
<gene>
    <name evidence="1" type="ORF">MAE02_37040</name>
</gene>
<organism evidence="1 2">
    <name type="scientific">Microvirga aerophila</name>
    <dbReference type="NCBI Taxonomy" id="670291"/>
    <lineage>
        <taxon>Bacteria</taxon>
        <taxon>Pseudomonadati</taxon>
        <taxon>Pseudomonadota</taxon>
        <taxon>Alphaproteobacteria</taxon>
        <taxon>Hyphomicrobiales</taxon>
        <taxon>Methylobacteriaceae</taxon>
        <taxon>Microvirga</taxon>
    </lineage>
</organism>
<evidence type="ECO:0000313" key="1">
    <source>
        <dbReference type="EMBL" id="GEO16008.1"/>
    </source>
</evidence>
<evidence type="ECO:0000313" key="2">
    <source>
        <dbReference type="Proteomes" id="UP000321085"/>
    </source>
</evidence>
<name>A0A512BVL3_9HYPH</name>
<sequence>MTNAAERPVNGRTDQADTLTGVITFVAKQAKSFYDAKPDGDWPMTIFAFSPTGCHVLQTHFNVTRREETYAAFSEAFKELGVESYVVASEAWAGRKGSTTPPFMQADRREILLITAVDMTGTATMTMDITRNRKGKVIKLTPGVIARDGAGPLTELLA</sequence>